<evidence type="ECO:0000313" key="2">
    <source>
        <dbReference type="Proteomes" id="UP000055045"/>
    </source>
</evidence>
<keyword evidence="2" id="KW-1185">Reference proteome</keyword>
<reference evidence="1 2" key="1">
    <citation type="submission" date="2015-10" db="EMBL/GenBank/DDBJ databases">
        <title>Genome sequencing of Penicillium freii.</title>
        <authorList>
            <person name="Nguyen H.D."/>
            <person name="Visagie C.M."/>
            <person name="Seifert K.A."/>
        </authorList>
    </citation>
    <scope>NUCLEOTIDE SEQUENCE [LARGE SCALE GENOMIC DNA]</scope>
    <source>
        <strain evidence="1 2">DAOM 242723</strain>
    </source>
</reference>
<evidence type="ECO:0000313" key="1">
    <source>
        <dbReference type="EMBL" id="KUM58252.1"/>
    </source>
</evidence>
<dbReference type="AlphaFoldDB" id="A0A117NLV4"/>
<dbReference type="Gene3D" id="3.40.50.150">
    <property type="entry name" value="Vaccinia Virus protein VP39"/>
    <property type="match status" value="1"/>
</dbReference>
<organism evidence="1 2">
    <name type="scientific">Penicillium freii</name>
    <dbReference type="NCBI Taxonomy" id="48697"/>
    <lineage>
        <taxon>Eukaryota</taxon>
        <taxon>Fungi</taxon>
        <taxon>Dikarya</taxon>
        <taxon>Ascomycota</taxon>
        <taxon>Pezizomycotina</taxon>
        <taxon>Eurotiomycetes</taxon>
        <taxon>Eurotiomycetidae</taxon>
        <taxon>Eurotiales</taxon>
        <taxon>Aspergillaceae</taxon>
        <taxon>Penicillium</taxon>
    </lineage>
</organism>
<evidence type="ECO:0008006" key="3">
    <source>
        <dbReference type="Google" id="ProtNLM"/>
    </source>
</evidence>
<gene>
    <name evidence="1" type="ORF">ACN42_g8909</name>
</gene>
<protein>
    <recommendedName>
        <fullName evidence="3">Methyltransferase domain-containing protein</fullName>
    </recommendedName>
</protein>
<comment type="caution">
    <text evidence="1">The sequence shown here is derived from an EMBL/GenBank/DDBJ whole genome shotgun (WGS) entry which is preliminary data.</text>
</comment>
<accession>A0A117NLV4</accession>
<dbReference type="CDD" id="cd02440">
    <property type="entry name" value="AdoMet_MTases"/>
    <property type="match status" value="1"/>
</dbReference>
<sequence length="295" mass="32996">MAIDMVTNTTTTESMDFQDSYSIVRGEQREIQRLDAQHQLYISAFGYHLHPNIKLPKSGARIADVGTGTAVFLKELATQASSTTEFHGFDISSSQFPPASSLPGNVQLHIGNAMEGFSAEMHDTFDVVTVRLLVAALNGEDWRRVTDHLVKLVKPGGWLQWQESDGLQGMKILRDEFGTKKSHLQTSLSQIFANQTIREKFEYPSRNLARVFHEAGLDEVDEDVVSTDREPHMRSTTLQISVEGLISGMKGGMNGKKYSQEEIDSQVKGWIDDMESGVYQRYNLHCFLGKKPLPG</sequence>
<dbReference type="InterPro" id="IPR029063">
    <property type="entry name" value="SAM-dependent_MTases_sf"/>
</dbReference>
<dbReference type="Pfam" id="PF13489">
    <property type="entry name" value="Methyltransf_23"/>
    <property type="match status" value="1"/>
</dbReference>
<dbReference type="STRING" id="48697.A0A117NLV4"/>
<name>A0A117NLV4_PENFR</name>
<dbReference type="Proteomes" id="UP000055045">
    <property type="component" value="Unassembled WGS sequence"/>
</dbReference>
<proteinExistence type="predicted"/>
<dbReference type="EMBL" id="LLXE01000297">
    <property type="protein sequence ID" value="KUM58252.1"/>
    <property type="molecule type" value="Genomic_DNA"/>
</dbReference>
<dbReference type="SUPFAM" id="SSF53335">
    <property type="entry name" value="S-adenosyl-L-methionine-dependent methyltransferases"/>
    <property type="match status" value="1"/>
</dbReference>